<comment type="PTM">
    <text evidence="6">Phosphorylated by CheA. Phosphorylation of the N-terminal regulatory domain activates the methylesterase activity.</text>
</comment>
<dbReference type="Pfam" id="PF01339">
    <property type="entry name" value="CheB_methylest"/>
    <property type="match status" value="1"/>
</dbReference>
<dbReference type="GO" id="GO:0005737">
    <property type="term" value="C:cytoplasm"/>
    <property type="evidence" value="ECO:0007669"/>
    <property type="project" value="UniProtKB-SubCell"/>
</dbReference>
<dbReference type="HAMAP" id="MF_00099">
    <property type="entry name" value="CheB_chemtxs"/>
    <property type="match status" value="1"/>
</dbReference>
<evidence type="ECO:0000256" key="8">
    <source>
        <dbReference type="PROSITE-ProRule" id="PRU00169"/>
    </source>
</evidence>
<evidence type="ECO:0000256" key="1">
    <source>
        <dbReference type="ARBA" id="ARBA00022490"/>
    </source>
</evidence>
<dbReference type="EC" id="3.5.1.44" evidence="6"/>
<dbReference type="PANTHER" id="PTHR42872:SF6">
    <property type="entry name" value="PROTEIN-GLUTAMATE METHYLESTERASE_PROTEIN-GLUTAMINE GLUTAMINASE"/>
    <property type="match status" value="1"/>
</dbReference>
<evidence type="ECO:0000313" key="12">
    <source>
        <dbReference type="Proteomes" id="UP000005744"/>
    </source>
</evidence>
<dbReference type="InterPro" id="IPR000673">
    <property type="entry name" value="Sig_transdc_resp-reg_Me-estase"/>
</dbReference>
<dbReference type="GO" id="GO:0000156">
    <property type="term" value="F:phosphorelay response regulator activity"/>
    <property type="evidence" value="ECO:0007669"/>
    <property type="project" value="InterPro"/>
</dbReference>
<feature type="active site" evidence="6 7">
    <location>
        <position position="309"/>
    </location>
</feature>
<dbReference type="InterPro" id="IPR035909">
    <property type="entry name" value="CheB_C"/>
</dbReference>
<accession>I3CI79</accession>
<comment type="catalytic activity">
    <reaction evidence="6">
        <text>L-glutaminyl-[protein] + H2O = L-glutamyl-[protein] + NH4(+)</text>
        <dbReference type="Rhea" id="RHEA:16441"/>
        <dbReference type="Rhea" id="RHEA-COMP:10207"/>
        <dbReference type="Rhea" id="RHEA-COMP:10208"/>
        <dbReference type="ChEBI" id="CHEBI:15377"/>
        <dbReference type="ChEBI" id="CHEBI:28938"/>
        <dbReference type="ChEBI" id="CHEBI:29973"/>
        <dbReference type="ChEBI" id="CHEBI:30011"/>
        <dbReference type="EC" id="3.5.1.44"/>
    </reaction>
</comment>
<evidence type="ECO:0000259" key="10">
    <source>
        <dbReference type="PROSITE" id="PS50122"/>
    </source>
</evidence>
<dbReference type="CDD" id="cd17541">
    <property type="entry name" value="REC_CheB-like"/>
    <property type="match status" value="1"/>
</dbReference>
<dbReference type="STRING" id="395493.BegalDRAFT_2477"/>
<name>I3CI79_9GAMM</name>
<protein>
    <recommendedName>
        <fullName evidence="6">Protein-glutamate methylesterase/protein-glutamine glutaminase</fullName>
        <ecNumber evidence="6">3.1.1.61</ecNumber>
        <ecNumber evidence="6">3.5.1.44</ecNumber>
    </recommendedName>
</protein>
<feature type="domain" description="CheB-type methylesterase" evidence="10">
    <location>
        <begin position="174"/>
        <end position="361"/>
    </location>
</feature>
<evidence type="ECO:0000256" key="5">
    <source>
        <dbReference type="ARBA" id="ARBA00048267"/>
    </source>
</evidence>
<feature type="modified residue" description="4-aspartylphosphate" evidence="6 8">
    <location>
        <position position="56"/>
    </location>
</feature>
<comment type="subcellular location">
    <subcellularLocation>
        <location evidence="6">Cytoplasm</location>
    </subcellularLocation>
</comment>
<keyword evidence="12" id="KW-1185">Reference proteome</keyword>
<dbReference type="NCBIfam" id="NF001965">
    <property type="entry name" value="PRK00742.1"/>
    <property type="match status" value="1"/>
</dbReference>
<dbReference type="eggNOG" id="COG2201">
    <property type="taxonomic scope" value="Bacteria"/>
</dbReference>
<dbReference type="Gene3D" id="3.40.50.2300">
    <property type="match status" value="1"/>
</dbReference>
<dbReference type="FunFam" id="3.40.50.2300:FF:000060">
    <property type="entry name" value="Protein-glutamate methylesterase/protein-glutamine glutaminase"/>
    <property type="match status" value="1"/>
</dbReference>
<dbReference type="SUPFAM" id="SSF52738">
    <property type="entry name" value="Methylesterase CheB, C-terminal domain"/>
    <property type="match status" value="1"/>
</dbReference>
<dbReference type="PROSITE" id="PS50110">
    <property type="entry name" value="RESPONSE_REGULATORY"/>
    <property type="match status" value="1"/>
</dbReference>
<evidence type="ECO:0000256" key="4">
    <source>
        <dbReference type="ARBA" id="ARBA00022801"/>
    </source>
</evidence>
<evidence type="ECO:0000256" key="6">
    <source>
        <dbReference type="HAMAP-Rule" id="MF_00099"/>
    </source>
</evidence>
<comment type="function">
    <text evidence="6">Involved in chemotaxis. Part of a chemotaxis signal transduction system that modulates chemotaxis in response to various stimuli. Catalyzes the demethylation of specific methylglutamate residues introduced into the chemoreceptors (methyl-accepting chemotaxis proteins or MCP) by CheR. Also mediates the irreversible deamidation of specific glutamine residues to glutamic acid.</text>
</comment>
<dbReference type="Proteomes" id="UP000005744">
    <property type="component" value="Unassembled WGS sequence"/>
</dbReference>
<evidence type="ECO:0000259" key="9">
    <source>
        <dbReference type="PROSITE" id="PS50110"/>
    </source>
</evidence>
<organism evidence="11 12">
    <name type="scientific">Beggiatoa alba B18LD</name>
    <dbReference type="NCBI Taxonomy" id="395493"/>
    <lineage>
        <taxon>Bacteria</taxon>
        <taxon>Pseudomonadati</taxon>
        <taxon>Pseudomonadota</taxon>
        <taxon>Gammaproteobacteria</taxon>
        <taxon>Thiotrichales</taxon>
        <taxon>Thiotrichaceae</taxon>
        <taxon>Beggiatoa</taxon>
    </lineage>
</organism>
<evidence type="ECO:0000256" key="3">
    <source>
        <dbReference type="ARBA" id="ARBA00022553"/>
    </source>
</evidence>
<sequence length="372" mass="40442">MAKIRVLVVDDSALMRQMLSKIINATPDLEVVGTAGDPYIAKRKIKELNPDVLTLDVEMPRMDGLAFLRNLMRLHPMPVVMVSALTEKGADTTLQALEYGAIDYVSKPKIDIADTFYEYANEINGKIRMAAEAKVRPLIDNKKLVPVLATLKVAPKFSADIILESTPPAFSRHFKTTEKIVAIGASTGGTEAIKTLLMGMPANAPGIVISQHIPAAFSTSFTHRMNQISAMQVLEAKEGDVILPGHVYIAPGSSHHLLVVRDGARYVCHLDDGQPVNRHRPSVDVLFRSIAQNVGPNAIGVILTGMGDDGARGMKEMHDAGALTIAQDKESSIVWGMPGEAVNWGGVDFILPLQSITPKILFLCESRDKFMQ</sequence>
<dbReference type="PROSITE" id="PS50122">
    <property type="entry name" value="CHEB"/>
    <property type="match status" value="1"/>
</dbReference>
<evidence type="ECO:0000313" key="11">
    <source>
        <dbReference type="EMBL" id="EIJ43322.1"/>
    </source>
</evidence>
<dbReference type="EC" id="3.1.1.61" evidence="6"/>
<reference evidence="11 12" key="1">
    <citation type="submission" date="2011-11" db="EMBL/GenBank/DDBJ databases">
        <title>Improved High-Quality Draft sequence of Beggiatoa alba B18lD.</title>
        <authorList>
            <consortium name="US DOE Joint Genome Institute"/>
            <person name="Lucas S."/>
            <person name="Han J."/>
            <person name="Lapidus A."/>
            <person name="Cheng J.-F."/>
            <person name="Goodwin L."/>
            <person name="Pitluck S."/>
            <person name="Peters L."/>
            <person name="Mikhailova N."/>
            <person name="Held B."/>
            <person name="Detter J.C."/>
            <person name="Han C."/>
            <person name="Tapia R."/>
            <person name="Land M."/>
            <person name="Hauser L."/>
            <person name="Kyrpides N."/>
            <person name="Ivanova N."/>
            <person name="Pagani I."/>
            <person name="Samuel K."/>
            <person name="Teske A."/>
            <person name="Mueller J."/>
            <person name="Woyke T."/>
        </authorList>
    </citation>
    <scope>NUCLEOTIDE SEQUENCE [LARGE SCALE GENOMIC DNA]</scope>
    <source>
        <strain evidence="11 12">B18LD</strain>
    </source>
</reference>
<gene>
    <name evidence="6" type="primary">cheB</name>
    <name evidence="11" type="ORF">BegalDRAFT_2477</name>
</gene>
<dbReference type="Pfam" id="PF00072">
    <property type="entry name" value="Response_reg"/>
    <property type="match status" value="1"/>
</dbReference>
<dbReference type="InterPro" id="IPR011006">
    <property type="entry name" value="CheY-like_superfamily"/>
</dbReference>
<proteinExistence type="inferred from homology"/>
<comment type="catalytic activity">
    <reaction evidence="5 6">
        <text>[protein]-L-glutamate 5-O-methyl ester + H2O = L-glutamyl-[protein] + methanol + H(+)</text>
        <dbReference type="Rhea" id="RHEA:23236"/>
        <dbReference type="Rhea" id="RHEA-COMP:10208"/>
        <dbReference type="Rhea" id="RHEA-COMP:10311"/>
        <dbReference type="ChEBI" id="CHEBI:15377"/>
        <dbReference type="ChEBI" id="CHEBI:15378"/>
        <dbReference type="ChEBI" id="CHEBI:17790"/>
        <dbReference type="ChEBI" id="CHEBI:29973"/>
        <dbReference type="ChEBI" id="CHEBI:82795"/>
        <dbReference type="EC" id="3.1.1.61"/>
    </reaction>
</comment>
<dbReference type="InterPro" id="IPR001789">
    <property type="entry name" value="Sig_transdc_resp-reg_receiver"/>
</dbReference>
<dbReference type="Gene3D" id="3.40.50.180">
    <property type="entry name" value="Methylesterase CheB, C-terminal domain"/>
    <property type="match status" value="1"/>
</dbReference>
<dbReference type="AlphaFoldDB" id="I3CI79"/>
<dbReference type="PIRSF" id="PIRSF000876">
    <property type="entry name" value="RR_chemtxs_CheB"/>
    <property type="match status" value="1"/>
</dbReference>
<dbReference type="PANTHER" id="PTHR42872">
    <property type="entry name" value="PROTEIN-GLUTAMATE METHYLESTERASE/PROTEIN-GLUTAMINE GLUTAMINASE"/>
    <property type="match status" value="1"/>
</dbReference>
<keyword evidence="1 6" id="KW-0963">Cytoplasm</keyword>
<dbReference type="SUPFAM" id="SSF52172">
    <property type="entry name" value="CheY-like"/>
    <property type="match status" value="1"/>
</dbReference>
<dbReference type="CDD" id="cd16432">
    <property type="entry name" value="CheB_Rec"/>
    <property type="match status" value="1"/>
</dbReference>
<dbReference type="EMBL" id="JH600070">
    <property type="protein sequence ID" value="EIJ43322.1"/>
    <property type="molecule type" value="Genomic_DNA"/>
</dbReference>
<dbReference type="GO" id="GO:0050568">
    <property type="term" value="F:protein-glutamine glutaminase activity"/>
    <property type="evidence" value="ECO:0007669"/>
    <property type="project" value="UniProtKB-UniRule"/>
</dbReference>
<feature type="domain" description="Response regulatory" evidence="9">
    <location>
        <begin position="5"/>
        <end position="122"/>
    </location>
</feature>
<dbReference type="GO" id="GO:0008984">
    <property type="term" value="F:protein-glutamate methylesterase activity"/>
    <property type="evidence" value="ECO:0007669"/>
    <property type="project" value="UniProtKB-UniRule"/>
</dbReference>
<keyword evidence="4 6" id="KW-0378">Hydrolase</keyword>
<evidence type="ECO:0000256" key="2">
    <source>
        <dbReference type="ARBA" id="ARBA00022500"/>
    </source>
</evidence>
<dbReference type="HOGENOM" id="CLU_000445_51_0_6"/>
<keyword evidence="2 6" id="KW-0145">Chemotaxis</keyword>
<feature type="active site" evidence="6 7">
    <location>
        <position position="186"/>
    </location>
</feature>
<dbReference type="SMART" id="SM00448">
    <property type="entry name" value="REC"/>
    <property type="match status" value="1"/>
</dbReference>
<comment type="domain">
    <text evidence="6">Contains a C-terminal catalytic domain, and an N-terminal region which modulates catalytic activity.</text>
</comment>
<evidence type="ECO:0000256" key="7">
    <source>
        <dbReference type="PROSITE-ProRule" id="PRU00050"/>
    </source>
</evidence>
<dbReference type="RefSeq" id="WP_002690410.1">
    <property type="nucleotide sequence ID" value="NZ_JH600070.1"/>
</dbReference>
<dbReference type="InterPro" id="IPR008248">
    <property type="entry name" value="CheB-like"/>
</dbReference>
<comment type="similarity">
    <text evidence="6">Belongs to the CheB family.</text>
</comment>
<dbReference type="GO" id="GO:0006935">
    <property type="term" value="P:chemotaxis"/>
    <property type="evidence" value="ECO:0007669"/>
    <property type="project" value="UniProtKB-UniRule"/>
</dbReference>
<dbReference type="OrthoDB" id="9793421at2"/>
<dbReference type="NCBIfam" id="NF009206">
    <property type="entry name" value="PRK12555.1"/>
    <property type="match status" value="1"/>
</dbReference>
<feature type="active site" evidence="6 7">
    <location>
        <position position="212"/>
    </location>
</feature>
<keyword evidence="3 6" id="KW-0597">Phosphoprotein</keyword>